<reference evidence="3" key="1">
    <citation type="submission" date="2022-09" db="EMBL/GenBank/DDBJ databases">
        <title>The complete genome of Acidovorax sp. 5MLIR.</title>
        <authorList>
            <person name="Liu L."/>
            <person name="Yue J."/>
            <person name="Yang F."/>
            <person name="Yuan J."/>
            <person name="Li L."/>
        </authorList>
    </citation>
    <scope>NUCLEOTIDE SEQUENCE</scope>
    <source>
        <strain evidence="3">5MLIR</strain>
    </source>
</reference>
<dbReference type="Gene3D" id="3.60.21.70">
    <property type="entry name" value="PhoD-like phosphatase"/>
    <property type="match status" value="1"/>
</dbReference>
<dbReference type="PROSITE" id="PS51257">
    <property type="entry name" value="PROKAR_LIPOPROTEIN"/>
    <property type="match status" value="1"/>
</dbReference>
<dbReference type="Proteomes" id="UP001162800">
    <property type="component" value="Chromosome"/>
</dbReference>
<dbReference type="InterPro" id="IPR038607">
    <property type="entry name" value="PhoD-like_sf"/>
</dbReference>
<keyword evidence="4" id="KW-1185">Reference proteome</keyword>
<name>A0ABY6G832_9BURK</name>
<evidence type="ECO:0000313" key="3">
    <source>
        <dbReference type="EMBL" id="UYG51193.1"/>
    </source>
</evidence>
<dbReference type="Pfam" id="PF16655">
    <property type="entry name" value="PhoD_N"/>
    <property type="match status" value="1"/>
</dbReference>
<dbReference type="Gene3D" id="2.60.40.380">
    <property type="entry name" value="Purple acid phosphatase-like, N-terminal"/>
    <property type="match status" value="1"/>
</dbReference>
<dbReference type="SUPFAM" id="SSF56300">
    <property type="entry name" value="Metallo-dependent phosphatases"/>
    <property type="match status" value="1"/>
</dbReference>
<organism evidence="3 4">
    <name type="scientific">Comamonas endophytica</name>
    <dbReference type="NCBI Taxonomy" id="2949090"/>
    <lineage>
        <taxon>Bacteria</taxon>
        <taxon>Pseudomonadati</taxon>
        <taxon>Pseudomonadota</taxon>
        <taxon>Betaproteobacteria</taxon>
        <taxon>Burkholderiales</taxon>
        <taxon>Comamonadaceae</taxon>
        <taxon>Comamonas</taxon>
    </lineage>
</organism>
<gene>
    <name evidence="3" type="ORF">M9799_14115</name>
</gene>
<dbReference type="InterPro" id="IPR032093">
    <property type="entry name" value="PhoD_N"/>
</dbReference>
<dbReference type="InterPro" id="IPR029052">
    <property type="entry name" value="Metallo-depent_PP-like"/>
</dbReference>
<feature type="domain" description="Phospholipase D N-terminal" evidence="2">
    <location>
        <begin position="49"/>
        <end position="154"/>
    </location>
</feature>
<accession>A0ABY6G832</accession>
<sequence length="708" mass="75625">MDRRQFLRIGGFVTASVVGVGLAACAGGDDVNTGNCESACGPGWKFPQSVASGDPQPDAIMLWTRVVPAGAGDVASCDAGDFTIRLRITDANHDAVLGSNAALSGGTVLDTPVAVQAIFDHTVRHRVSGLAPSTLYYYQFVAGDVHSNVGRFKTAPARSAAPAQLRFAVLACQDWSINHWGAFDDVAGQELDFVLHLGDYIYETVGEWFQAGPVEARHAPLSLPDGSHGNGAAGASRATTLADYRYLYKQYRSDARLQAVHERFAMVAIWDDHEFSNDCWRDAATDGDGSGDHSRQPGRRRSANQAWYEYMPADIHFSADPAAGIDNVRIYRDLQFGRLAHLVLTDERLYRSAHALPEAAPCSVSAAPLGGIGSRSMVPEALLHAAEARKMAAARAAGEHPLTPVSMLSNAQREWWQQTMKDSPALWKLWGNEVSLLRMGLDGSRAIGTLQSADSAEALVLFSQRFLLSADQWDGYDAERKALMQHLKDHGIRNVVALSGDIHAFFAGEVRDDYRATSGGSPVMVDLVTAGISSDSLFVYLKKAVGSLSAGLVPLVYQTLRVPLPGAGTLELSVNLLDYTLGAPTPTAATLAERLRVPLRGALAQAGLPEARLDATTASVLEGLQSDADFTGRLLALARGLAALHSNPWLKLANTDAQGYAVVTVTAAALRCEFRQVNKLVGDAAPATVVARTTVATVPRDSTEVSIA</sequence>
<protein>
    <submittedName>
        <fullName evidence="3">Alkaline phosphatase D family protein</fullName>
    </submittedName>
</protein>
<dbReference type="PANTHER" id="PTHR43606">
    <property type="entry name" value="PHOSPHATASE, PUTATIVE (AFU_ORTHOLOGUE AFUA_6G08710)-RELATED"/>
    <property type="match status" value="1"/>
</dbReference>
<dbReference type="EMBL" id="CP106881">
    <property type="protein sequence ID" value="UYG51193.1"/>
    <property type="molecule type" value="Genomic_DNA"/>
</dbReference>
<evidence type="ECO:0000259" key="2">
    <source>
        <dbReference type="Pfam" id="PF16655"/>
    </source>
</evidence>
<dbReference type="Pfam" id="PF09423">
    <property type="entry name" value="PhoD"/>
    <property type="match status" value="1"/>
</dbReference>
<proteinExistence type="predicted"/>
<dbReference type="CDD" id="cd07389">
    <property type="entry name" value="MPP_PhoD"/>
    <property type="match status" value="1"/>
</dbReference>
<evidence type="ECO:0000259" key="1">
    <source>
        <dbReference type="Pfam" id="PF09423"/>
    </source>
</evidence>
<dbReference type="PANTHER" id="PTHR43606:SF2">
    <property type="entry name" value="ALKALINE PHOSPHATASE FAMILY PROTEIN (AFU_ORTHOLOGUE AFUA_5G03860)"/>
    <property type="match status" value="1"/>
</dbReference>
<dbReference type="InterPro" id="IPR052900">
    <property type="entry name" value="Phospholipid_Metab_Enz"/>
</dbReference>
<dbReference type="InterPro" id="IPR018946">
    <property type="entry name" value="PhoD-like_MPP"/>
</dbReference>
<dbReference type="RefSeq" id="WP_231044522.1">
    <property type="nucleotide sequence ID" value="NZ_CP106881.1"/>
</dbReference>
<feature type="domain" description="PhoD-like phosphatase metallophosphatase" evidence="1">
    <location>
        <begin position="167"/>
        <end position="542"/>
    </location>
</feature>
<evidence type="ECO:0000313" key="4">
    <source>
        <dbReference type="Proteomes" id="UP001162800"/>
    </source>
</evidence>